<accession>F0QSW5</accession>
<evidence type="ECO:0000313" key="3">
    <source>
        <dbReference type="Proteomes" id="UP000007485"/>
    </source>
</evidence>
<sequence length="72" mass="8241">MVVMPCPCMWGWGFGPWFSFGWFGWIIGAIIALLFLILIVLVIVWVVRSLMRISGDYHQHQGMSMVRAVANQ</sequence>
<protein>
    <submittedName>
        <fullName evidence="2">Uncharacterized protein</fullName>
    </submittedName>
</protein>
<gene>
    <name evidence="2" type="ordered locus">VMUT_0170</name>
</gene>
<proteinExistence type="predicted"/>
<feature type="transmembrane region" description="Helical" evidence="1">
    <location>
        <begin position="20"/>
        <end position="47"/>
    </location>
</feature>
<evidence type="ECO:0000256" key="1">
    <source>
        <dbReference type="SAM" id="Phobius"/>
    </source>
</evidence>
<keyword evidence="3" id="KW-1185">Reference proteome</keyword>
<evidence type="ECO:0000313" key="2">
    <source>
        <dbReference type="EMBL" id="ADY00386.1"/>
    </source>
</evidence>
<reference evidence="2 3" key="1">
    <citation type="journal article" date="2011" name="J. Bacteriol.">
        <title>Complete genome sequence of 'Vulcanisaeta moutnovskia' strain 768-28, a novel member of the hyperthermophilic crenarchaeal genus vulcanisaeta.</title>
        <authorList>
            <person name="Gumerov V.M."/>
            <person name="Mardanov A.V."/>
            <person name="Beletsky A.V."/>
            <person name="Prokofeva M.I."/>
            <person name="Bonch-Osmolovskaya E.A."/>
            <person name="Ravin N.V."/>
            <person name="Skryabin K.G."/>
        </authorList>
    </citation>
    <scope>NUCLEOTIDE SEQUENCE [LARGE SCALE GENOMIC DNA]</scope>
    <source>
        <strain evidence="2 3">768-28</strain>
    </source>
</reference>
<organism evidence="2 3">
    <name type="scientific">Vulcanisaeta moutnovskia (strain 768-28)</name>
    <dbReference type="NCBI Taxonomy" id="985053"/>
    <lineage>
        <taxon>Archaea</taxon>
        <taxon>Thermoproteota</taxon>
        <taxon>Thermoprotei</taxon>
        <taxon>Thermoproteales</taxon>
        <taxon>Thermoproteaceae</taxon>
        <taxon>Vulcanisaeta</taxon>
    </lineage>
</organism>
<keyword evidence="1" id="KW-0812">Transmembrane</keyword>
<dbReference type="eggNOG" id="arCOG15139">
    <property type="taxonomic scope" value="Archaea"/>
</dbReference>
<keyword evidence="1" id="KW-0472">Membrane</keyword>
<dbReference type="Proteomes" id="UP000007485">
    <property type="component" value="Chromosome"/>
</dbReference>
<keyword evidence="1" id="KW-1133">Transmembrane helix</keyword>
<dbReference type="KEGG" id="vmo:VMUT_0170"/>
<name>F0QSW5_VULM7</name>
<dbReference type="HOGENOM" id="CLU_200145_0_0_2"/>
<dbReference type="STRING" id="985053.VMUT_0170"/>
<dbReference type="AlphaFoldDB" id="F0QSW5"/>
<dbReference type="EMBL" id="CP002529">
    <property type="protein sequence ID" value="ADY00386.1"/>
    <property type="molecule type" value="Genomic_DNA"/>
</dbReference>